<dbReference type="InterPro" id="IPR046530">
    <property type="entry name" value="BIM1-like_dom"/>
</dbReference>
<organism evidence="12 13">
    <name type="scientific">Moelleriella libera RCEF 2490</name>
    <dbReference type="NCBI Taxonomy" id="1081109"/>
    <lineage>
        <taxon>Eukaryota</taxon>
        <taxon>Fungi</taxon>
        <taxon>Dikarya</taxon>
        <taxon>Ascomycota</taxon>
        <taxon>Pezizomycotina</taxon>
        <taxon>Sordariomycetes</taxon>
        <taxon>Hypocreomycetidae</taxon>
        <taxon>Hypocreales</taxon>
        <taxon>Clavicipitaceae</taxon>
        <taxon>Moelleriella</taxon>
    </lineage>
</organism>
<evidence type="ECO:0000256" key="5">
    <source>
        <dbReference type="ARBA" id="ARBA00023136"/>
    </source>
</evidence>
<comment type="subcellular location">
    <subcellularLocation>
        <location evidence="1">Cell membrane</location>
        <topology evidence="1">Lipid-anchor</topology>
        <topology evidence="1">GPI-anchor</topology>
    </subcellularLocation>
</comment>
<evidence type="ECO:0000256" key="6">
    <source>
        <dbReference type="ARBA" id="ARBA00023180"/>
    </source>
</evidence>
<evidence type="ECO:0000256" key="4">
    <source>
        <dbReference type="ARBA" id="ARBA00022729"/>
    </source>
</evidence>
<dbReference type="GO" id="GO:0005886">
    <property type="term" value="C:plasma membrane"/>
    <property type="evidence" value="ECO:0007669"/>
    <property type="project" value="UniProtKB-SubCell"/>
</dbReference>
<comment type="caution">
    <text evidence="12">The sequence shown here is derived from an EMBL/GenBank/DDBJ whole genome shotgun (WGS) entry which is preliminary data.</text>
</comment>
<accession>A0A168D6L5</accession>
<keyword evidence="2" id="KW-1003">Cell membrane</keyword>
<dbReference type="STRING" id="1081109.A0A168D6L5"/>
<keyword evidence="3" id="KW-0336">GPI-anchor</keyword>
<keyword evidence="5 9" id="KW-0472">Membrane</keyword>
<evidence type="ECO:0000256" key="2">
    <source>
        <dbReference type="ARBA" id="ARBA00022475"/>
    </source>
</evidence>
<reference evidence="12 13" key="1">
    <citation type="journal article" date="2016" name="Genome Biol. Evol.">
        <title>Divergent and convergent evolution of fungal pathogenicity.</title>
        <authorList>
            <person name="Shang Y."/>
            <person name="Xiao G."/>
            <person name="Zheng P."/>
            <person name="Cen K."/>
            <person name="Zhan S."/>
            <person name="Wang C."/>
        </authorList>
    </citation>
    <scope>NUCLEOTIDE SEQUENCE [LARGE SCALE GENOMIC DNA]</scope>
    <source>
        <strain evidence="12 13">RCEF 2490</strain>
    </source>
</reference>
<dbReference type="InterPro" id="IPR046936">
    <property type="entry name" value="BIM1-like"/>
</dbReference>
<evidence type="ECO:0000313" key="12">
    <source>
        <dbReference type="EMBL" id="KZZ97413.1"/>
    </source>
</evidence>
<evidence type="ECO:0000259" key="11">
    <source>
        <dbReference type="Pfam" id="PF20238"/>
    </source>
</evidence>
<feature type="region of interest" description="Disordered" evidence="8">
    <location>
        <begin position="242"/>
        <end position="266"/>
    </location>
</feature>
<evidence type="ECO:0000256" key="3">
    <source>
        <dbReference type="ARBA" id="ARBA00022622"/>
    </source>
</evidence>
<evidence type="ECO:0000256" key="9">
    <source>
        <dbReference type="SAM" id="Phobius"/>
    </source>
</evidence>
<dbReference type="AlphaFoldDB" id="A0A168D6L5"/>
<feature type="compositionally biased region" description="Polar residues" evidence="8">
    <location>
        <begin position="248"/>
        <end position="266"/>
    </location>
</feature>
<feature type="compositionally biased region" description="Low complexity" evidence="8">
    <location>
        <begin position="181"/>
        <end position="196"/>
    </location>
</feature>
<keyword evidence="9" id="KW-1133">Transmembrane helix</keyword>
<keyword evidence="4 10" id="KW-0732">Signal</keyword>
<evidence type="ECO:0000256" key="7">
    <source>
        <dbReference type="ARBA" id="ARBA00023288"/>
    </source>
</evidence>
<keyword evidence="6" id="KW-0325">Glycoprotein</keyword>
<evidence type="ECO:0000256" key="8">
    <source>
        <dbReference type="SAM" id="MobiDB-lite"/>
    </source>
</evidence>
<gene>
    <name evidence="12" type="ORF">AAL_03377</name>
</gene>
<feature type="signal peptide" evidence="10">
    <location>
        <begin position="1"/>
        <end position="20"/>
    </location>
</feature>
<keyword evidence="13" id="KW-1185">Reference proteome</keyword>
<sequence length="266" mass="28308">MAFLKSLAGVTAVLAASAMAANPTSSTNMGPAAFMWPPDRSWSAAADNTAPCGSVDVVRNRTSFPLTDGKVSLLDQKEAFSVELSISYKENPASNNDFTTLIKPEVLAELDRGHTCVPVANAPSSVRAGQNATLQIKYTASFDKPENETFYACADITYVELPDFKENVNCFNFTEPDDGKGSSSKKPSGSAAEPASRSLSSGAIAGIVVGAFSGVSLMAAAALLIYRRKQQRLNLLRQQNSARGVKWDQQTRGSQSTGSVRMQNLP</sequence>
<keyword evidence="7" id="KW-0449">Lipoprotein</keyword>
<feature type="region of interest" description="Disordered" evidence="8">
    <location>
        <begin position="175"/>
        <end position="196"/>
    </location>
</feature>
<dbReference type="PANTHER" id="PTHR34992">
    <property type="entry name" value="HYPHAL ANASTAMOSIS-7 PROTEIN"/>
    <property type="match status" value="1"/>
</dbReference>
<dbReference type="EMBL" id="AZGY01000006">
    <property type="protein sequence ID" value="KZZ97413.1"/>
    <property type="molecule type" value="Genomic_DNA"/>
</dbReference>
<dbReference type="OrthoDB" id="2587363at2759"/>
<keyword evidence="9" id="KW-0812">Transmembrane</keyword>
<feature type="domain" description="Copper acquisition factor BIM1-like" evidence="11">
    <location>
        <begin position="29"/>
        <end position="174"/>
    </location>
</feature>
<dbReference type="GO" id="GO:0098552">
    <property type="term" value="C:side of membrane"/>
    <property type="evidence" value="ECO:0007669"/>
    <property type="project" value="UniProtKB-KW"/>
</dbReference>
<protein>
    <recommendedName>
        <fullName evidence="11">Copper acquisition factor BIM1-like domain-containing protein</fullName>
    </recommendedName>
</protein>
<evidence type="ECO:0000256" key="10">
    <source>
        <dbReference type="SAM" id="SignalP"/>
    </source>
</evidence>
<feature type="chain" id="PRO_5007896130" description="Copper acquisition factor BIM1-like domain-containing protein" evidence="10">
    <location>
        <begin position="21"/>
        <end position="266"/>
    </location>
</feature>
<evidence type="ECO:0000256" key="1">
    <source>
        <dbReference type="ARBA" id="ARBA00004609"/>
    </source>
</evidence>
<dbReference type="PANTHER" id="PTHR34992:SF5">
    <property type="entry name" value="ANCHORED PROTEIN, PUTATIVE (AFU_ORTHOLOGUE AFUA_6G02800)-RELATED"/>
    <property type="match status" value="1"/>
</dbReference>
<feature type="transmembrane region" description="Helical" evidence="9">
    <location>
        <begin position="203"/>
        <end position="226"/>
    </location>
</feature>
<evidence type="ECO:0000313" key="13">
    <source>
        <dbReference type="Proteomes" id="UP000078544"/>
    </source>
</evidence>
<dbReference type="CDD" id="cd21176">
    <property type="entry name" value="LPMO_auxiliary-like"/>
    <property type="match status" value="1"/>
</dbReference>
<dbReference type="Proteomes" id="UP000078544">
    <property type="component" value="Unassembled WGS sequence"/>
</dbReference>
<name>A0A168D6L5_9HYPO</name>
<proteinExistence type="predicted"/>
<dbReference type="Pfam" id="PF20238">
    <property type="entry name" value="BIM1-like_dom"/>
    <property type="match status" value="1"/>
</dbReference>